<organism evidence="3 4">
    <name type="scientific">Biomphalaria pfeifferi</name>
    <name type="common">Bloodfluke planorb</name>
    <name type="synonym">Freshwater snail</name>
    <dbReference type="NCBI Taxonomy" id="112525"/>
    <lineage>
        <taxon>Eukaryota</taxon>
        <taxon>Metazoa</taxon>
        <taxon>Spiralia</taxon>
        <taxon>Lophotrochozoa</taxon>
        <taxon>Mollusca</taxon>
        <taxon>Gastropoda</taxon>
        <taxon>Heterobranchia</taxon>
        <taxon>Euthyneura</taxon>
        <taxon>Panpulmonata</taxon>
        <taxon>Hygrophila</taxon>
        <taxon>Lymnaeoidea</taxon>
        <taxon>Planorbidae</taxon>
        <taxon>Biomphalaria</taxon>
    </lineage>
</organism>
<evidence type="ECO:0000313" key="4">
    <source>
        <dbReference type="Proteomes" id="UP001233172"/>
    </source>
</evidence>
<dbReference type="Pfam" id="PF02174">
    <property type="entry name" value="IRS"/>
    <property type="match status" value="1"/>
</dbReference>
<dbReference type="GO" id="GO:0007169">
    <property type="term" value="P:cell surface receptor protein tyrosine kinase signaling pathway"/>
    <property type="evidence" value="ECO:0007669"/>
    <property type="project" value="TreeGrafter"/>
</dbReference>
<dbReference type="SUPFAM" id="SSF50729">
    <property type="entry name" value="PH domain-like"/>
    <property type="match status" value="2"/>
</dbReference>
<sequence length="538" mass="60837">MEVFAGRMTVKVPSFFGQRTYENVWCVLHACPEPKYVRMHLYNDESTKPRPREIIILDKAKWKKLGNVELGFGLELKGNKLHTFKVNSREELRKWILSLCIVSFDLFKTKSEVGVEDTGKVDLDSLLTRDSSAVEMNVLYGSSLNPTMHYFFVAIKQDSDFPKLNMSGLYKMIIHEENIYICNLDSDDVVVAWSLFEIKKYGYNSCFFYLLAGAKAESREGNYGVYTAVGEKIKDLLLTEANKLREIYKDEIARNMAEMGASASTDDVSIEIHQSASEGSSDVYSQVDKSKSVSQTHLVAPAKQQSSKRKTEKENKTKDVSKKDKEKLKNKTKDVSKKDKEKLKNKTKDVKDERHYADPWENKPKPAVSKKPAKAPGFHVDKDVYAEPDKLKKDLSITKSREVVHTENYEPAPLKKPEIIPPQWEPQQDDLNANDTYAHINRAAPEPVSHDNIYGMQSASAPIKPKIIPPKWETKGDDSNNNDTYAHITRTAAKASSHDNIYGLESASAPIKAPHLPEPDNPYEDTGPSTSAYEAVQY</sequence>
<dbReference type="Gene3D" id="2.30.29.30">
    <property type="entry name" value="Pleckstrin-homology domain (PH domain)/Phosphotyrosine-binding domain (PTB)"/>
    <property type="match status" value="1"/>
</dbReference>
<keyword evidence="4" id="KW-1185">Reference proteome</keyword>
<feature type="domain" description="PH" evidence="2">
    <location>
        <begin position="1"/>
        <end position="104"/>
    </location>
</feature>
<dbReference type="InterPro" id="IPR001849">
    <property type="entry name" value="PH_domain"/>
</dbReference>
<dbReference type="GO" id="GO:0005737">
    <property type="term" value="C:cytoplasm"/>
    <property type="evidence" value="ECO:0007669"/>
    <property type="project" value="TreeGrafter"/>
</dbReference>
<name>A0AAD8BGM7_BIOPF</name>
<dbReference type="EMBL" id="JASAOG010000079">
    <property type="protein sequence ID" value="KAK0054268.1"/>
    <property type="molecule type" value="Genomic_DNA"/>
</dbReference>
<dbReference type="PANTHER" id="PTHR21258:SF62">
    <property type="entry name" value="INSULIN RECEPTOR SUBSTRATE 1"/>
    <property type="match status" value="1"/>
</dbReference>
<dbReference type="AlphaFoldDB" id="A0AAD8BGM7"/>
<feature type="compositionally biased region" description="Polar residues" evidence="1">
    <location>
        <begin position="275"/>
        <end position="284"/>
    </location>
</feature>
<dbReference type="PROSITE" id="PS50003">
    <property type="entry name" value="PH_DOMAIN"/>
    <property type="match status" value="1"/>
</dbReference>
<comment type="caution">
    <text evidence="3">The sequence shown here is derived from an EMBL/GenBank/DDBJ whole genome shotgun (WGS) entry which is preliminary data.</text>
</comment>
<dbReference type="PANTHER" id="PTHR21258">
    <property type="entry name" value="DOCKING PROTEIN RELATED"/>
    <property type="match status" value="1"/>
</dbReference>
<feature type="region of interest" description="Disordered" evidence="1">
    <location>
        <begin position="275"/>
        <end position="375"/>
    </location>
</feature>
<dbReference type="InterPro" id="IPR050996">
    <property type="entry name" value="Docking_Protein_DOK"/>
</dbReference>
<dbReference type="SMART" id="SM01244">
    <property type="entry name" value="IRS"/>
    <property type="match status" value="1"/>
</dbReference>
<gene>
    <name evidence="3" type="ORF">Bpfe_016332</name>
</gene>
<protein>
    <submittedName>
        <fullName evidence="3">Docking protein 2</fullName>
    </submittedName>
</protein>
<accession>A0AAD8BGM7</accession>
<reference evidence="3" key="1">
    <citation type="journal article" date="2023" name="PLoS Negl. Trop. Dis.">
        <title>A genome sequence for Biomphalaria pfeifferi, the major vector snail for the human-infecting parasite Schistosoma mansoni.</title>
        <authorList>
            <person name="Bu L."/>
            <person name="Lu L."/>
            <person name="Laidemitt M.R."/>
            <person name="Zhang S.M."/>
            <person name="Mutuku M."/>
            <person name="Mkoji G."/>
            <person name="Steinauer M."/>
            <person name="Loker E.S."/>
        </authorList>
    </citation>
    <scope>NUCLEOTIDE SEQUENCE</scope>
    <source>
        <strain evidence="3">KasaAsao</strain>
    </source>
</reference>
<feature type="compositionally biased region" description="Basic and acidic residues" evidence="1">
    <location>
        <begin position="309"/>
        <end position="364"/>
    </location>
</feature>
<evidence type="ECO:0000259" key="2">
    <source>
        <dbReference type="PROSITE" id="PS50003"/>
    </source>
</evidence>
<dbReference type="InterPro" id="IPR002404">
    <property type="entry name" value="IRS_PTB"/>
</dbReference>
<reference evidence="3" key="2">
    <citation type="submission" date="2023-04" db="EMBL/GenBank/DDBJ databases">
        <authorList>
            <person name="Bu L."/>
            <person name="Lu L."/>
            <person name="Laidemitt M.R."/>
            <person name="Zhang S.M."/>
            <person name="Mutuku M."/>
            <person name="Mkoji G."/>
            <person name="Steinauer M."/>
            <person name="Loker E.S."/>
        </authorList>
    </citation>
    <scope>NUCLEOTIDE SEQUENCE</scope>
    <source>
        <strain evidence="3">KasaAsao</strain>
        <tissue evidence="3">Whole Snail</tissue>
    </source>
</reference>
<feature type="region of interest" description="Disordered" evidence="1">
    <location>
        <begin position="464"/>
        <end position="538"/>
    </location>
</feature>
<dbReference type="InterPro" id="IPR011993">
    <property type="entry name" value="PH-like_dom_sf"/>
</dbReference>
<feature type="region of interest" description="Disordered" evidence="1">
    <location>
        <begin position="408"/>
        <end position="430"/>
    </location>
</feature>
<feature type="compositionally biased region" description="Basic and acidic residues" evidence="1">
    <location>
        <begin position="408"/>
        <end position="418"/>
    </location>
</feature>
<proteinExistence type="predicted"/>
<evidence type="ECO:0000313" key="3">
    <source>
        <dbReference type="EMBL" id="KAK0054268.1"/>
    </source>
</evidence>
<feature type="compositionally biased region" description="Low complexity" evidence="1">
    <location>
        <begin position="365"/>
        <end position="375"/>
    </location>
</feature>
<evidence type="ECO:0000256" key="1">
    <source>
        <dbReference type="SAM" id="MobiDB-lite"/>
    </source>
</evidence>
<dbReference type="Proteomes" id="UP001233172">
    <property type="component" value="Unassembled WGS sequence"/>
</dbReference>